<sequence length="90" mass="9914">MSKNRRSLQSSLQLVECLLLLLGPFELLGVLREVCERCGNFSEIPNEASIVGAKSQESSHGLLVCRRWKCRDGASLLGVWADAFVTNHVA</sequence>
<protein>
    <recommendedName>
        <fullName evidence="3">Secreted protein</fullName>
    </recommendedName>
</protein>
<evidence type="ECO:0008006" key="3">
    <source>
        <dbReference type="Google" id="ProtNLM"/>
    </source>
</evidence>
<accession>A0A6B0UB01</accession>
<organism evidence="2">
    <name type="scientific">Ixodes ricinus</name>
    <name type="common">Common tick</name>
    <name type="synonym">Acarus ricinus</name>
    <dbReference type="NCBI Taxonomy" id="34613"/>
    <lineage>
        <taxon>Eukaryota</taxon>
        <taxon>Metazoa</taxon>
        <taxon>Ecdysozoa</taxon>
        <taxon>Arthropoda</taxon>
        <taxon>Chelicerata</taxon>
        <taxon>Arachnida</taxon>
        <taxon>Acari</taxon>
        <taxon>Parasitiformes</taxon>
        <taxon>Ixodida</taxon>
        <taxon>Ixodoidea</taxon>
        <taxon>Ixodidae</taxon>
        <taxon>Ixodinae</taxon>
        <taxon>Ixodes</taxon>
    </lineage>
</organism>
<name>A0A6B0UB01_IXORI</name>
<evidence type="ECO:0000256" key="1">
    <source>
        <dbReference type="SAM" id="SignalP"/>
    </source>
</evidence>
<evidence type="ECO:0000313" key="2">
    <source>
        <dbReference type="EMBL" id="MXU86297.1"/>
    </source>
</evidence>
<feature type="signal peptide" evidence="1">
    <location>
        <begin position="1"/>
        <end position="29"/>
    </location>
</feature>
<feature type="chain" id="PRO_5025463835" description="Secreted protein" evidence="1">
    <location>
        <begin position="30"/>
        <end position="90"/>
    </location>
</feature>
<dbReference type="AlphaFoldDB" id="A0A6B0UB01"/>
<reference evidence="2" key="1">
    <citation type="submission" date="2019-12" db="EMBL/GenBank/DDBJ databases">
        <title>An insight into the sialome of adult female Ixodes ricinus ticks feeding for 6 days.</title>
        <authorList>
            <person name="Perner J."/>
            <person name="Ribeiro J.M.C."/>
        </authorList>
    </citation>
    <scope>NUCLEOTIDE SEQUENCE</scope>
    <source>
        <strain evidence="2">Semi-engorged</strain>
        <tissue evidence="2">Salivary glands</tissue>
    </source>
</reference>
<dbReference type="EMBL" id="GIFC01004214">
    <property type="protein sequence ID" value="MXU86297.1"/>
    <property type="molecule type" value="Transcribed_RNA"/>
</dbReference>
<keyword evidence="1" id="KW-0732">Signal</keyword>
<proteinExistence type="predicted"/>